<accession>A0A8C4R5P6</accession>
<dbReference type="PANTHER" id="PTHR22826">
    <property type="entry name" value="RHO GUANINE EXCHANGE FACTOR-RELATED"/>
    <property type="match status" value="1"/>
</dbReference>
<dbReference type="AlphaFoldDB" id="A0A8C4R5P6"/>
<dbReference type="GO" id="GO:0005085">
    <property type="term" value="F:guanyl-nucleotide exchange factor activity"/>
    <property type="evidence" value="ECO:0007669"/>
    <property type="project" value="UniProtKB-KW"/>
</dbReference>
<dbReference type="InterPro" id="IPR000219">
    <property type="entry name" value="DH_dom"/>
</dbReference>
<dbReference type="GO" id="GO:0005737">
    <property type="term" value="C:cytoplasm"/>
    <property type="evidence" value="ECO:0007669"/>
    <property type="project" value="TreeGrafter"/>
</dbReference>
<evidence type="ECO:0000313" key="3">
    <source>
        <dbReference type="Ensembl" id="ENSEBUP00000024488.1"/>
    </source>
</evidence>
<reference evidence="3" key="1">
    <citation type="submission" date="2025-08" db="UniProtKB">
        <authorList>
            <consortium name="Ensembl"/>
        </authorList>
    </citation>
    <scope>IDENTIFICATION</scope>
</reference>
<dbReference type="Gene3D" id="2.30.29.30">
    <property type="entry name" value="Pleckstrin-homology domain (PH domain)/Phosphotyrosine-binding domain (PTB)"/>
    <property type="match status" value="1"/>
</dbReference>
<protein>
    <recommendedName>
        <fullName evidence="2">DH domain-containing protein</fullName>
    </recommendedName>
</protein>
<evidence type="ECO:0000256" key="1">
    <source>
        <dbReference type="ARBA" id="ARBA00022658"/>
    </source>
</evidence>
<dbReference type="Ensembl" id="ENSEBUT00000025064.1">
    <property type="protein sequence ID" value="ENSEBUP00000024488.1"/>
    <property type="gene ID" value="ENSEBUG00000015098.1"/>
</dbReference>
<dbReference type="InterPro" id="IPR035899">
    <property type="entry name" value="DBL_dom_sf"/>
</dbReference>
<evidence type="ECO:0000313" key="4">
    <source>
        <dbReference type="Proteomes" id="UP000694388"/>
    </source>
</evidence>
<organism evidence="3 4">
    <name type="scientific">Eptatretus burgeri</name>
    <name type="common">Inshore hagfish</name>
    <dbReference type="NCBI Taxonomy" id="7764"/>
    <lineage>
        <taxon>Eukaryota</taxon>
        <taxon>Metazoa</taxon>
        <taxon>Chordata</taxon>
        <taxon>Craniata</taxon>
        <taxon>Vertebrata</taxon>
        <taxon>Cyclostomata</taxon>
        <taxon>Myxini</taxon>
        <taxon>Myxiniformes</taxon>
        <taxon>Myxinidae</taxon>
        <taxon>Eptatretinae</taxon>
        <taxon>Eptatretus</taxon>
    </lineage>
</organism>
<dbReference type="GeneTree" id="ENSGT00940000156974"/>
<dbReference type="Pfam" id="PF22697">
    <property type="entry name" value="SOS1_NGEF_PH"/>
    <property type="match status" value="1"/>
</dbReference>
<feature type="domain" description="DH" evidence="2">
    <location>
        <begin position="1"/>
        <end position="74"/>
    </location>
</feature>
<dbReference type="SUPFAM" id="SSF50729">
    <property type="entry name" value="PH domain-like"/>
    <property type="match status" value="1"/>
</dbReference>
<dbReference type="Gene3D" id="1.20.900.10">
    <property type="entry name" value="Dbl homology (DH) domain"/>
    <property type="match status" value="1"/>
</dbReference>
<dbReference type="InterPro" id="IPR055251">
    <property type="entry name" value="SOS1_NGEF_PH"/>
</dbReference>
<keyword evidence="4" id="KW-1185">Reference proteome</keyword>
<dbReference type="PROSITE" id="PS50010">
    <property type="entry name" value="DH_2"/>
    <property type="match status" value="1"/>
</dbReference>
<dbReference type="InterPro" id="IPR051336">
    <property type="entry name" value="RhoGEF_Guanine_NuclExch_SF"/>
</dbReference>
<evidence type="ECO:0000259" key="2">
    <source>
        <dbReference type="PROSITE" id="PS50010"/>
    </source>
</evidence>
<dbReference type="Pfam" id="PF00621">
    <property type="entry name" value="RhoGEF"/>
    <property type="match status" value="1"/>
</dbReference>
<keyword evidence="1" id="KW-0344">Guanine-nucleotide releasing factor</keyword>
<proteinExistence type="predicted"/>
<reference evidence="3" key="2">
    <citation type="submission" date="2025-09" db="UniProtKB">
        <authorList>
            <consortium name="Ensembl"/>
        </authorList>
    </citation>
    <scope>IDENTIFICATION</scope>
</reference>
<name>A0A8C4R5P6_EPTBU</name>
<dbReference type="InterPro" id="IPR011993">
    <property type="entry name" value="PH-like_dom_sf"/>
</dbReference>
<sequence>MHGPWKQREDFKIYEHYCQNKPRSDALWKQYGDCAFFQECKRRLGHRLGLDSYLLKPVQRITRYQLLLKVLTAHCFLLLKYLSFIPLELLQLLNDSLLQQPILGYPGLIWELGRPLQHGDFLVWVERGRERGRVSRFKPQQRHLFLFQHVLLFCKRGEGPIDTACFRYKHDLQVCNIKDLLGLTENIKGDCKKFEVWCERREQVYIVQVSKPPPFSQSNTLKDEIKNFYQSMTTAFLCCLLTSAKMRRVKVNEGRSEKAWVLKKKICFSSMGPHWSSSVLYPLYACKWALACPQIQFPAISSTNTTATLSDNKYTTPDTKSQKHNTLKIKIKHLSCSAVWSSKMSS</sequence>
<dbReference type="SUPFAM" id="SSF48065">
    <property type="entry name" value="DBL homology domain (DH-domain)"/>
    <property type="match status" value="1"/>
</dbReference>
<dbReference type="Proteomes" id="UP000694388">
    <property type="component" value="Unplaced"/>
</dbReference>